<dbReference type="EMBL" id="SWCJ01000010">
    <property type="protein sequence ID" value="TKB53943.1"/>
    <property type="molecule type" value="Genomic_DNA"/>
</dbReference>
<dbReference type="PRINTS" id="PR00812">
    <property type="entry name" value="BCTERIALGSPF"/>
</dbReference>
<dbReference type="AlphaFoldDB" id="A0A4U1BLI1"/>
<dbReference type="InterPro" id="IPR018076">
    <property type="entry name" value="T2SS_GspF_dom"/>
</dbReference>
<name>A0A4U1BLI1_9GAMM</name>
<evidence type="ECO:0000256" key="3">
    <source>
        <dbReference type="ARBA" id="ARBA00022475"/>
    </source>
</evidence>
<evidence type="ECO:0000313" key="10">
    <source>
        <dbReference type="EMBL" id="TKB53943.1"/>
    </source>
</evidence>
<comment type="similarity">
    <text evidence="2">Belongs to the GSP F family.</text>
</comment>
<keyword evidence="3" id="KW-1003">Cell membrane</keyword>
<dbReference type="Proteomes" id="UP000305675">
    <property type="component" value="Unassembled WGS sequence"/>
</dbReference>
<reference evidence="10 11" key="1">
    <citation type="submission" date="2019-04" db="EMBL/GenBank/DDBJ databases">
        <authorList>
            <person name="Hwang J.C."/>
        </authorList>
    </citation>
    <scope>NUCLEOTIDE SEQUENCE [LARGE SCALE GENOMIC DNA]</scope>
    <source>
        <strain evidence="10 11">IMCC35002</strain>
    </source>
</reference>
<dbReference type="PANTHER" id="PTHR30012:SF0">
    <property type="entry name" value="TYPE II SECRETION SYSTEM PROTEIN F-RELATED"/>
    <property type="match status" value="1"/>
</dbReference>
<keyword evidence="11" id="KW-1185">Reference proteome</keyword>
<sequence>MALFSYRGYDLSGNEVKGEIDAKDKALASTLLLEQQITAVEIKPVAGEGISFGSKKVNIEDIEFLTSELAMLLANGVRIDRGLGILAKKKGHPKLTALTQSLLESVKRGEPLADALGQFPEHFDELYLNLVRVGEASGTLPTVFDQLAADLKFRRQLNQKVKGALTYPMVILFVCVASVMFIFNFVVPQLSGMFDGNAELPSYTVALLSTSEWMQQYQGFLFAGLAAIAIAIKMSGQNKPQWRLKLEQRIANLPGLRALVVLTERIRFNTAAQMMLRAGISIDQAIGLAAGNVKNREIRQVLLSANDAIKKGHPLTESLSKSVLYPDLYVSLLEVGAESGDLEPVFKEIASRSREEFDTATTRFTALLEPLLILFMSVIVGGVVIVMMLSIMSVNDVGF</sequence>
<dbReference type="Pfam" id="PF00482">
    <property type="entry name" value="T2SSF"/>
    <property type="match status" value="2"/>
</dbReference>
<dbReference type="InterPro" id="IPR042094">
    <property type="entry name" value="T2SS_GspF_sf"/>
</dbReference>
<feature type="transmembrane region" description="Helical" evidence="8">
    <location>
        <begin position="371"/>
        <end position="394"/>
    </location>
</feature>
<feature type="transmembrane region" description="Helical" evidence="8">
    <location>
        <begin position="217"/>
        <end position="236"/>
    </location>
</feature>
<feature type="transmembrane region" description="Helical" evidence="8">
    <location>
        <begin position="164"/>
        <end position="187"/>
    </location>
</feature>
<evidence type="ECO:0000256" key="7">
    <source>
        <dbReference type="ARBA" id="ARBA00023136"/>
    </source>
</evidence>
<evidence type="ECO:0000256" key="8">
    <source>
        <dbReference type="SAM" id="Phobius"/>
    </source>
</evidence>
<dbReference type="InterPro" id="IPR003004">
    <property type="entry name" value="GspF/PilC"/>
</dbReference>
<evidence type="ECO:0000256" key="2">
    <source>
        <dbReference type="ARBA" id="ARBA00005745"/>
    </source>
</evidence>
<organism evidence="10 11">
    <name type="scientific">Ferrimonas aestuarii</name>
    <dbReference type="NCBI Taxonomy" id="2569539"/>
    <lineage>
        <taxon>Bacteria</taxon>
        <taxon>Pseudomonadati</taxon>
        <taxon>Pseudomonadota</taxon>
        <taxon>Gammaproteobacteria</taxon>
        <taxon>Alteromonadales</taxon>
        <taxon>Ferrimonadaceae</taxon>
        <taxon>Ferrimonas</taxon>
    </lineage>
</organism>
<proteinExistence type="inferred from homology"/>
<comment type="caution">
    <text evidence="10">The sequence shown here is derived from an EMBL/GenBank/DDBJ whole genome shotgun (WGS) entry which is preliminary data.</text>
</comment>
<dbReference type="PANTHER" id="PTHR30012">
    <property type="entry name" value="GENERAL SECRETION PATHWAY PROTEIN"/>
    <property type="match status" value="1"/>
</dbReference>
<evidence type="ECO:0000256" key="5">
    <source>
        <dbReference type="ARBA" id="ARBA00022692"/>
    </source>
</evidence>
<evidence type="ECO:0000256" key="4">
    <source>
        <dbReference type="ARBA" id="ARBA00022519"/>
    </source>
</evidence>
<gene>
    <name evidence="10" type="ORF">FCL42_13385</name>
</gene>
<accession>A0A4U1BLI1</accession>
<keyword evidence="6 8" id="KW-1133">Transmembrane helix</keyword>
<evidence type="ECO:0000313" key="11">
    <source>
        <dbReference type="Proteomes" id="UP000305675"/>
    </source>
</evidence>
<feature type="domain" description="Type II secretion system protein GspF" evidence="9">
    <location>
        <begin position="66"/>
        <end position="188"/>
    </location>
</feature>
<protein>
    <submittedName>
        <fullName evidence="10">Type II secretion system F family protein</fullName>
    </submittedName>
</protein>
<dbReference type="OrthoDB" id="9805682at2"/>
<dbReference type="GO" id="GO:0005886">
    <property type="term" value="C:plasma membrane"/>
    <property type="evidence" value="ECO:0007669"/>
    <property type="project" value="UniProtKB-SubCell"/>
</dbReference>
<evidence type="ECO:0000256" key="1">
    <source>
        <dbReference type="ARBA" id="ARBA00004429"/>
    </source>
</evidence>
<keyword evidence="4" id="KW-0997">Cell inner membrane</keyword>
<evidence type="ECO:0000256" key="6">
    <source>
        <dbReference type="ARBA" id="ARBA00022989"/>
    </source>
</evidence>
<feature type="domain" description="Type II secretion system protein GspF" evidence="9">
    <location>
        <begin position="274"/>
        <end position="389"/>
    </location>
</feature>
<comment type="subcellular location">
    <subcellularLocation>
        <location evidence="1">Cell inner membrane</location>
        <topology evidence="1">Multi-pass membrane protein</topology>
    </subcellularLocation>
</comment>
<keyword evidence="7 8" id="KW-0472">Membrane</keyword>
<dbReference type="Gene3D" id="1.20.81.30">
    <property type="entry name" value="Type II secretion system (T2SS), domain F"/>
    <property type="match status" value="2"/>
</dbReference>
<keyword evidence="5 8" id="KW-0812">Transmembrane</keyword>
<evidence type="ECO:0000259" key="9">
    <source>
        <dbReference type="Pfam" id="PF00482"/>
    </source>
</evidence>
<dbReference type="RefSeq" id="WP_136863925.1">
    <property type="nucleotide sequence ID" value="NZ_SWCJ01000010.1"/>
</dbReference>
<dbReference type="FunFam" id="1.20.81.30:FF:000001">
    <property type="entry name" value="Type II secretion system protein F"/>
    <property type="match status" value="1"/>
</dbReference>